<proteinExistence type="predicted"/>
<sequence length="189" mass="20785">MNLDQIADLIQHDDTAEGRGDLFLIIAGDADTDVQSEVGQAIMPWVRKLTPAERWELCAAFDVCPVHVCDVDNCRGDDEPCPIDHGRTAPPTYLVAEWEQCCDCPTYPPHEHIAACQTWYLNATGQSEDPEVMDATWRAHVETIARAVIAFGVTGFDGRYFTATDAGPVDLDALVTVVRATIPDDDQPQ</sequence>
<keyword evidence="2" id="KW-1185">Reference proteome</keyword>
<evidence type="ECO:0000313" key="1">
    <source>
        <dbReference type="EMBL" id="SER19897.1"/>
    </source>
</evidence>
<dbReference type="AlphaFoldDB" id="A0A1H9M8Y8"/>
<name>A0A1H9M8Y8_9PSEU</name>
<dbReference type="Proteomes" id="UP000199051">
    <property type="component" value="Unassembled WGS sequence"/>
</dbReference>
<reference evidence="2" key="1">
    <citation type="submission" date="2016-10" db="EMBL/GenBank/DDBJ databases">
        <authorList>
            <person name="Varghese N."/>
            <person name="Submissions S."/>
        </authorList>
    </citation>
    <scope>NUCLEOTIDE SEQUENCE [LARGE SCALE GENOMIC DNA]</scope>
    <source>
        <strain evidence="2">DSM 44260</strain>
    </source>
</reference>
<protein>
    <submittedName>
        <fullName evidence="1">Uncharacterized protein</fullName>
    </submittedName>
</protein>
<gene>
    <name evidence="1" type="ORF">SAMN04487818_10218</name>
</gene>
<evidence type="ECO:0000313" key="2">
    <source>
        <dbReference type="Proteomes" id="UP000199051"/>
    </source>
</evidence>
<dbReference type="RefSeq" id="WP_092774987.1">
    <property type="nucleotide sequence ID" value="NZ_FOGI01000002.1"/>
</dbReference>
<dbReference type="STRING" id="155974.SAMN04487818_10218"/>
<accession>A0A1H9M8Y8</accession>
<dbReference type="EMBL" id="FOGI01000002">
    <property type="protein sequence ID" value="SER19897.1"/>
    <property type="molecule type" value="Genomic_DNA"/>
</dbReference>
<organism evidence="1 2">
    <name type="scientific">Actinokineospora terrae</name>
    <dbReference type="NCBI Taxonomy" id="155974"/>
    <lineage>
        <taxon>Bacteria</taxon>
        <taxon>Bacillati</taxon>
        <taxon>Actinomycetota</taxon>
        <taxon>Actinomycetes</taxon>
        <taxon>Pseudonocardiales</taxon>
        <taxon>Pseudonocardiaceae</taxon>
        <taxon>Actinokineospora</taxon>
    </lineage>
</organism>